<dbReference type="Proteomes" id="UP001608902">
    <property type="component" value="Unassembled WGS sequence"/>
</dbReference>
<proteinExistence type="predicted"/>
<sequence>MNETENISRSIGVDSLLNYESIKYYCAEEREVERFGNSFKRYQKAEWASSASLSLLNMSQNATIGVGLIVGSLLIAYLIEMDPGSMTAGDYVLFTTYMLQLYMPLNFFGTVYRVIQQSFIDMENMFDLLSEEVEIVDSPWAIPLEPRDGSIELKDVYFRYSEQRPVLNGISFKVNRGETLALVGPSGAGKSTIVRLLFRLYDINDGDILYDGQSLKDITVKSLRRDIAVVPQDTVLFNETIMYNIRFGNPKATDREVEDAARRAEIHNFIQSLPDGYETVVGERGLKLSGGEKQRVAIARALLKKPRQHLLWIHLPNVQSSDVCRKYAPSKQR</sequence>
<evidence type="ECO:0000259" key="7">
    <source>
        <dbReference type="PROSITE" id="PS50929"/>
    </source>
</evidence>
<dbReference type="InterPro" id="IPR036640">
    <property type="entry name" value="ABC1_TM_sf"/>
</dbReference>
<feature type="domain" description="ABC transmembrane type-1" evidence="7">
    <location>
        <begin position="1"/>
        <end position="117"/>
    </location>
</feature>
<dbReference type="InterPro" id="IPR027417">
    <property type="entry name" value="P-loop_NTPase"/>
</dbReference>
<dbReference type="Pfam" id="PF00664">
    <property type="entry name" value="ABC_membrane"/>
    <property type="match status" value="1"/>
</dbReference>
<dbReference type="PROSITE" id="PS50893">
    <property type="entry name" value="ABC_TRANSPORTER_2"/>
    <property type="match status" value="1"/>
</dbReference>
<evidence type="ECO:0000313" key="9">
    <source>
        <dbReference type="Proteomes" id="UP001608902"/>
    </source>
</evidence>
<evidence type="ECO:0000256" key="5">
    <source>
        <dbReference type="SAM" id="Phobius"/>
    </source>
</evidence>
<keyword evidence="4 5" id="KW-0472">Membrane</keyword>
<keyword evidence="3 5" id="KW-1133">Transmembrane helix</keyword>
<dbReference type="PANTHER" id="PTHR24221">
    <property type="entry name" value="ATP-BINDING CASSETTE SUB-FAMILY B"/>
    <property type="match status" value="1"/>
</dbReference>
<dbReference type="GO" id="GO:0016020">
    <property type="term" value="C:membrane"/>
    <property type="evidence" value="ECO:0007669"/>
    <property type="project" value="UniProtKB-SubCell"/>
</dbReference>
<gene>
    <name evidence="8" type="ORF">AB6A40_003353</name>
</gene>
<dbReference type="PROSITE" id="PS50929">
    <property type="entry name" value="ABC_TM1F"/>
    <property type="match status" value="1"/>
</dbReference>
<evidence type="ECO:0008006" key="10">
    <source>
        <dbReference type="Google" id="ProtNLM"/>
    </source>
</evidence>
<dbReference type="Gene3D" id="3.40.50.300">
    <property type="entry name" value="P-loop containing nucleotide triphosphate hydrolases"/>
    <property type="match status" value="1"/>
</dbReference>
<keyword evidence="9" id="KW-1185">Reference proteome</keyword>
<dbReference type="Gene3D" id="1.20.1560.10">
    <property type="entry name" value="ABC transporter type 1, transmembrane domain"/>
    <property type="match status" value="1"/>
</dbReference>
<feature type="transmembrane region" description="Helical" evidence="5">
    <location>
        <begin position="62"/>
        <end position="79"/>
    </location>
</feature>
<keyword evidence="2 5" id="KW-0812">Transmembrane</keyword>
<name>A0ABD6EEV6_9BILA</name>
<evidence type="ECO:0000256" key="2">
    <source>
        <dbReference type="ARBA" id="ARBA00022692"/>
    </source>
</evidence>
<dbReference type="InterPro" id="IPR039421">
    <property type="entry name" value="Type_1_exporter"/>
</dbReference>
<dbReference type="EMBL" id="JBGFUD010001701">
    <property type="protein sequence ID" value="MFH4976644.1"/>
    <property type="molecule type" value="Genomic_DNA"/>
</dbReference>
<reference evidence="8 9" key="1">
    <citation type="submission" date="2024-08" db="EMBL/GenBank/DDBJ databases">
        <title>Gnathostoma spinigerum genome.</title>
        <authorList>
            <person name="Gonzalez-Bertolin B."/>
            <person name="Monzon S."/>
            <person name="Zaballos A."/>
            <person name="Jimenez P."/>
            <person name="Dekumyoy P."/>
            <person name="Varona S."/>
            <person name="Cuesta I."/>
            <person name="Sumanam S."/>
            <person name="Adisakwattana P."/>
            <person name="Gasser R.B."/>
            <person name="Hernandez-Gonzalez A."/>
            <person name="Young N.D."/>
            <person name="Perteguer M.J."/>
        </authorList>
    </citation>
    <scope>NUCLEOTIDE SEQUENCE [LARGE SCALE GENOMIC DNA]</scope>
    <source>
        <strain evidence="8">AL3</strain>
        <tissue evidence="8">Liver</tissue>
    </source>
</reference>
<evidence type="ECO:0000256" key="3">
    <source>
        <dbReference type="ARBA" id="ARBA00022989"/>
    </source>
</evidence>
<dbReference type="InterPro" id="IPR017871">
    <property type="entry name" value="ABC_transporter-like_CS"/>
</dbReference>
<dbReference type="AlphaFoldDB" id="A0ABD6EEV6"/>
<evidence type="ECO:0000313" key="8">
    <source>
        <dbReference type="EMBL" id="MFH4976644.1"/>
    </source>
</evidence>
<protein>
    <recommendedName>
        <fullName evidence="10">ABC transmembrane type-1 domain-containing protein</fullName>
    </recommendedName>
</protein>
<dbReference type="PANTHER" id="PTHR24221:SF654">
    <property type="entry name" value="ATP-BINDING CASSETTE SUB-FAMILY B MEMBER 6"/>
    <property type="match status" value="1"/>
</dbReference>
<comment type="caution">
    <text evidence="8">The sequence shown here is derived from an EMBL/GenBank/DDBJ whole genome shotgun (WGS) entry which is preliminary data.</text>
</comment>
<dbReference type="InterPro" id="IPR011527">
    <property type="entry name" value="ABC1_TM_dom"/>
</dbReference>
<feature type="domain" description="ABC transporter" evidence="6">
    <location>
        <begin position="151"/>
        <end position="332"/>
    </location>
</feature>
<dbReference type="SUPFAM" id="SSF52540">
    <property type="entry name" value="P-loop containing nucleoside triphosphate hydrolases"/>
    <property type="match status" value="1"/>
</dbReference>
<dbReference type="InterPro" id="IPR003439">
    <property type="entry name" value="ABC_transporter-like_ATP-bd"/>
</dbReference>
<dbReference type="PROSITE" id="PS00211">
    <property type="entry name" value="ABC_TRANSPORTER_1"/>
    <property type="match status" value="1"/>
</dbReference>
<evidence type="ECO:0000259" key="6">
    <source>
        <dbReference type="PROSITE" id="PS50893"/>
    </source>
</evidence>
<evidence type="ECO:0000256" key="1">
    <source>
        <dbReference type="ARBA" id="ARBA00004141"/>
    </source>
</evidence>
<dbReference type="SUPFAM" id="SSF90123">
    <property type="entry name" value="ABC transporter transmembrane region"/>
    <property type="match status" value="1"/>
</dbReference>
<feature type="transmembrane region" description="Helical" evidence="5">
    <location>
        <begin position="91"/>
        <end position="115"/>
    </location>
</feature>
<comment type="subcellular location">
    <subcellularLocation>
        <location evidence="1">Membrane</location>
        <topology evidence="1">Multi-pass membrane protein</topology>
    </subcellularLocation>
</comment>
<organism evidence="8 9">
    <name type="scientific">Gnathostoma spinigerum</name>
    <dbReference type="NCBI Taxonomy" id="75299"/>
    <lineage>
        <taxon>Eukaryota</taxon>
        <taxon>Metazoa</taxon>
        <taxon>Ecdysozoa</taxon>
        <taxon>Nematoda</taxon>
        <taxon>Chromadorea</taxon>
        <taxon>Rhabditida</taxon>
        <taxon>Spirurina</taxon>
        <taxon>Gnathostomatomorpha</taxon>
        <taxon>Gnathostomatoidea</taxon>
        <taxon>Gnathostomatidae</taxon>
        <taxon>Gnathostoma</taxon>
    </lineage>
</organism>
<evidence type="ECO:0000256" key="4">
    <source>
        <dbReference type="ARBA" id="ARBA00023136"/>
    </source>
</evidence>
<dbReference type="Pfam" id="PF00005">
    <property type="entry name" value="ABC_tran"/>
    <property type="match status" value="1"/>
</dbReference>
<accession>A0ABD6EEV6</accession>